<organism evidence="6 7">
    <name type="scientific">Paracraurococcus lichenis</name>
    <dbReference type="NCBI Taxonomy" id="3064888"/>
    <lineage>
        <taxon>Bacteria</taxon>
        <taxon>Pseudomonadati</taxon>
        <taxon>Pseudomonadota</taxon>
        <taxon>Alphaproteobacteria</taxon>
        <taxon>Acetobacterales</taxon>
        <taxon>Roseomonadaceae</taxon>
        <taxon>Paracraurococcus</taxon>
    </lineage>
</organism>
<dbReference type="EMBL" id="JAUTWS010000126">
    <property type="protein sequence ID" value="MDO9713832.1"/>
    <property type="molecule type" value="Genomic_DNA"/>
</dbReference>
<gene>
    <name evidence="6" type="ORF">Q7A36_36315</name>
</gene>
<evidence type="ECO:0000313" key="6">
    <source>
        <dbReference type="EMBL" id="MDO9713832.1"/>
    </source>
</evidence>
<comment type="caution">
    <text evidence="6">The sequence shown here is derived from an EMBL/GenBank/DDBJ whole genome shotgun (WGS) entry which is preliminary data.</text>
</comment>
<proteinExistence type="inferred from homology"/>
<evidence type="ECO:0000256" key="4">
    <source>
        <dbReference type="SAM" id="MobiDB-lite"/>
    </source>
</evidence>
<dbReference type="Proteomes" id="UP001243009">
    <property type="component" value="Unassembled WGS sequence"/>
</dbReference>
<dbReference type="InterPro" id="IPR003115">
    <property type="entry name" value="ParB_N"/>
</dbReference>
<protein>
    <submittedName>
        <fullName evidence="6">ParB/RepB/Spo0J family partition protein</fullName>
    </submittedName>
</protein>
<comment type="similarity">
    <text evidence="1">Belongs to the ParB family.</text>
</comment>
<dbReference type="NCBIfam" id="TIGR00180">
    <property type="entry name" value="parB_part"/>
    <property type="match status" value="1"/>
</dbReference>
<keyword evidence="2" id="KW-0159">Chromosome partition</keyword>
<dbReference type="SUPFAM" id="SSF110849">
    <property type="entry name" value="ParB/Sulfiredoxin"/>
    <property type="match status" value="1"/>
</dbReference>
<dbReference type="InterPro" id="IPR004437">
    <property type="entry name" value="ParB/RepB/Spo0J"/>
</dbReference>
<dbReference type="InterPro" id="IPR050336">
    <property type="entry name" value="Chromosome_partition/occlusion"/>
</dbReference>
<feature type="domain" description="ParB-like N-terminal" evidence="5">
    <location>
        <begin position="123"/>
        <end position="218"/>
    </location>
</feature>
<dbReference type="InterPro" id="IPR036086">
    <property type="entry name" value="ParB/Sulfiredoxin_sf"/>
</dbReference>
<reference evidence="6 7" key="1">
    <citation type="submission" date="2023-08" db="EMBL/GenBank/DDBJ databases">
        <title>The draft genome sequence of Paracraurococcus sp. LOR1-02.</title>
        <authorList>
            <person name="Kingkaew E."/>
            <person name="Tanasupawat S."/>
        </authorList>
    </citation>
    <scope>NUCLEOTIDE SEQUENCE [LARGE SCALE GENOMIC DNA]</scope>
    <source>
        <strain evidence="6 7">LOR1-02</strain>
    </source>
</reference>
<sequence>MAQRPAARPARRSMSELATALTEEDLAAGEAPAQPFGPEDALSRHDISLKQALAAAEERARAAEAALEAARAGGDVSPPTGNEVVSQELERTKEALAAALADLEHQRGLVARAEAEGALSEFRYIDPERIEDNLPGDRFDFAYAEADLAELAADIEKRRQDSPILVRPKSGFPFGERFEIAAGKRRLAACRLLGIPVLARVRDLNDEAMLAARFGENHHRRDLSPFERAQYYAGSLERTGLTVGELASIYGVGRTVIQHHLALMRIPRPVIRAFRDPAAVSHRAAKRLLDALEKDPTGGDRVIAALDRLAEVRGRGDAGVADLDEVSVALSAALRREPAIPRRRGEGSRPIYLGRRKIATASQSGGRWQLRFDPEVDDNFIERLTERLPELLEEIAREARAASKAAA</sequence>
<dbReference type="CDD" id="cd16405">
    <property type="entry name" value="RepB_like_N"/>
    <property type="match status" value="1"/>
</dbReference>
<feature type="coiled-coil region" evidence="3">
    <location>
        <begin position="53"/>
        <end position="116"/>
    </location>
</feature>
<evidence type="ECO:0000256" key="2">
    <source>
        <dbReference type="ARBA" id="ARBA00022829"/>
    </source>
</evidence>
<dbReference type="Gene3D" id="3.90.1530.30">
    <property type="match status" value="1"/>
</dbReference>
<dbReference type="SUPFAM" id="SSF109709">
    <property type="entry name" value="KorB DNA-binding domain-like"/>
    <property type="match status" value="1"/>
</dbReference>
<evidence type="ECO:0000256" key="3">
    <source>
        <dbReference type="SAM" id="Coils"/>
    </source>
</evidence>
<accession>A0ABT9ECG9</accession>
<keyword evidence="3" id="KW-0175">Coiled coil</keyword>
<evidence type="ECO:0000256" key="1">
    <source>
        <dbReference type="ARBA" id="ARBA00006295"/>
    </source>
</evidence>
<keyword evidence="7" id="KW-1185">Reference proteome</keyword>
<dbReference type="PANTHER" id="PTHR33375:SF1">
    <property type="entry name" value="CHROMOSOME-PARTITIONING PROTEIN PARB-RELATED"/>
    <property type="match status" value="1"/>
</dbReference>
<name>A0ABT9ECG9_9PROT</name>
<dbReference type="Pfam" id="PF02195">
    <property type="entry name" value="ParB_N"/>
    <property type="match status" value="1"/>
</dbReference>
<evidence type="ECO:0000313" key="7">
    <source>
        <dbReference type="Proteomes" id="UP001243009"/>
    </source>
</evidence>
<dbReference type="PANTHER" id="PTHR33375">
    <property type="entry name" value="CHROMOSOME-PARTITIONING PROTEIN PARB-RELATED"/>
    <property type="match status" value="1"/>
</dbReference>
<dbReference type="Pfam" id="PF17762">
    <property type="entry name" value="HTH_ParB"/>
    <property type="match status" value="1"/>
</dbReference>
<dbReference type="Gene3D" id="1.10.10.2830">
    <property type="match status" value="1"/>
</dbReference>
<dbReference type="SMART" id="SM00470">
    <property type="entry name" value="ParB"/>
    <property type="match status" value="1"/>
</dbReference>
<dbReference type="RefSeq" id="WP_305108681.1">
    <property type="nucleotide sequence ID" value="NZ_JAUTWS010000126.1"/>
</dbReference>
<dbReference type="InterPro" id="IPR037972">
    <property type="entry name" value="RepB_N"/>
</dbReference>
<evidence type="ECO:0000259" key="5">
    <source>
        <dbReference type="SMART" id="SM00470"/>
    </source>
</evidence>
<dbReference type="InterPro" id="IPR041468">
    <property type="entry name" value="HTH_ParB/Spo0J"/>
</dbReference>
<feature type="region of interest" description="Disordered" evidence="4">
    <location>
        <begin position="1"/>
        <end position="41"/>
    </location>
</feature>